<reference evidence="1" key="1">
    <citation type="submission" date="2017-07" db="EMBL/GenBank/DDBJ databases">
        <title>Taro Niue Genome Assembly and Annotation.</title>
        <authorList>
            <person name="Atibalentja N."/>
            <person name="Keating K."/>
            <person name="Fields C.J."/>
        </authorList>
    </citation>
    <scope>NUCLEOTIDE SEQUENCE</scope>
    <source>
        <strain evidence="1">Niue_2</strain>
        <tissue evidence="1">Leaf</tissue>
    </source>
</reference>
<organism evidence="1 2">
    <name type="scientific">Colocasia esculenta</name>
    <name type="common">Wild taro</name>
    <name type="synonym">Arum esculentum</name>
    <dbReference type="NCBI Taxonomy" id="4460"/>
    <lineage>
        <taxon>Eukaryota</taxon>
        <taxon>Viridiplantae</taxon>
        <taxon>Streptophyta</taxon>
        <taxon>Embryophyta</taxon>
        <taxon>Tracheophyta</taxon>
        <taxon>Spermatophyta</taxon>
        <taxon>Magnoliopsida</taxon>
        <taxon>Liliopsida</taxon>
        <taxon>Araceae</taxon>
        <taxon>Aroideae</taxon>
        <taxon>Colocasieae</taxon>
        <taxon>Colocasia</taxon>
    </lineage>
</organism>
<sequence length="134" mass="14774">MLVDHSFSNEIPIQGNSNHGKHLGIAKKFSIDLLSPLLRFGAGFKESPRESEMIIHTYPTPSTANLTPCCISLWPLPRWIEPKEDASISRSGSFNDCAFKSVPLKDGRLASPIVACPSEKLLSVQKVKSELLEK</sequence>
<feature type="non-terminal residue" evidence="1">
    <location>
        <position position="1"/>
    </location>
</feature>
<protein>
    <submittedName>
        <fullName evidence="1">Uncharacterized protein</fullName>
    </submittedName>
</protein>
<keyword evidence="2" id="KW-1185">Reference proteome</keyword>
<dbReference type="AlphaFoldDB" id="A0A843UW63"/>
<dbReference type="Proteomes" id="UP000652761">
    <property type="component" value="Unassembled WGS sequence"/>
</dbReference>
<name>A0A843UW63_COLES</name>
<gene>
    <name evidence="1" type="ORF">Taro_020414</name>
</gene>
<dbReference type="EMBL" id="NMUH01001011">
    <property type="protein sequence ID" value="MQL87855.1"/>
    <property type="molecule type" value="Genomic_DNA"/>
</dbReference>
<proteinExistence type="predicted"/>
<evidence type="ECO:0000313" key="1">
    <source>
        <dbReference type="EMBL" id="MQL87855.1"/>
    </source>
</evidence>
<evidence type="ECO:0000313" key="2">
    <source>
        <dbReference type="Proteomes" id="UP000652761"/>
    </source>
</evidence>
<comment type="caution">
    <text evidence="1">The sequence shown here is derived from an EMBL/GenBank/DDBJ whole genome shotgun (WGS) entry which is preliminary data.</text>
</comment>
<accession>A0A843UW63</accession>